<evidence type="ECO:0008006" key="2">
    <source>
        <dbReference type="Google" id="ProtNLM"/>
    </source>
</evidence>
<organism evidence="1">
    <name type="scientific">bioreactor metagenome</name>
    <dbReference type="NCBI Taxonomy" id="1076179"/>
    <lineage>
        <taxon>unclassified sequences</taxon>
        <taxon>metagenomes</taxon>
        <taxon>ecological metagenomes</taxon>
    </lineage>
</organism>
<dbReference type="Gene3D" id="3.30.429.10">
    <property type="entry name" value="Macrophage Migration Inhibitory Factor"/>
    <property type="match status" value="1"/>
</dbReference>
<dbReference type="AlphaFoldDB" id="A0A645CGK9"/>
<comment type="caution">
    <text evidence="1">The sequence shown here is derived from an EMBL/GenBank/DDBJ whole genome shotgun (WGS) entry which is preliminary data.</text>
</comment>
<accession>A0A645CGK9</accession>
<dbReference type="SUPFAM" id="SSF55331">
    <property type="entry name" value="Tautomerase/MIF"/>
    <property type="match status" value="1"/>
</dbReference>
<name>A0A645CGK9_9ZZZZ</name>
<dbReference type="EMBL" id="VSSQ01027038">
    <property type="protein sequence ID" value="MPM76051.1"/>
    <property type="molecule type" value="Genomic_DNA"/>
</dbReference>
<protein>
    <recommendedName>
        <fullName evidence="2">4-oxalocrotonate tautomerase domain-containing protein</fullName>
    </recommendedName>
</protein>
<sequence>MPMLTFNLPNQELSLDLPSLSQEISAATGIDASRLYLMVRPYAPGQFYLHGGRGLPLVHIAVRRHNGPETIQKLMLATAEAVAKQVQVRPEDIAVYVHPIEDGHIFSRGSIL</sequence>
<reference evidence="1" key="1">
    <citation type="submission" date="2019-08" db="EMBL/GenBank/DDBJ databases">
        <authorList>
            <person name="Kucharzyk K."/>
            <person name="Murdoch R.W."/>
            <person name="Higgins S."/>
            <person name="Loffler F."/>
        </authorList>
    </citation>
    <scope>NUCLEOTIDE SEQUENCE</scope>
</reference>
<dbReference type="InterPro" id="IPR014347">
    <property type="entry name" value="Tautomerase/MIF_sf"/>
</dbReference>
<proteinExistence type="predicted"/>
<gene>
    <name evidence="1" type="ORF">SDC9_123046</name>
</gene>
<evidence type="ECO:0000313" key="1">
    <source>
        <dbReference type="EMBL" id="MPM76051.1"/>
    </source>
</evidence>